<feature type="compositionally biased region" description="Basic residues" evidence="1">
    <location>
        <begin position="9"/>
        <end position="19"/>
    </location>
</feature>
<dbReference type="RefSeq" id="WP_113897455.1">
    <property type="nucleotide sequence ID" value="NZ_CP029613.1"/>
</dbReference>
<dbReference type="EMBL" id="WJNE01000044">
    <property type="protein sequence ID" value="MRG70088.1"/>
    <property type="molecule type" value="Genomic_DNA"/>
</dbReference>
<protein>
    <submittedName>
        <fullName evidence="2">Uncharacterized protein</fullName>
    </submittedName>
</protein>
<evidence type="ECO:0000313" key="2">
    <source>
        <dbReference type="EMBL" id="MRG70088.1"/>
    </source>
</evidence>
<evidence type="ECO:0000256" key="1">
    <source>
        <dbReference type="SAM" id="MobiDB-lite"/>
    </source>
</evidence>
<gene>
    <name evidence="2" type="ORF">GIX83_09715</name>
</gene>
<proteinExistence type="predicted"/>
<comment type="caution">
    <text evidence="2">The sequence shown here is derived from an EMBL/GenBank/DDBJ whole genome shotgun (WGS) entry which is preliminary data.</text>
</comment>
<feature type="region of interest" description="Disordered" evidence="1">
    <location>
        <begin position="1"/>
        <end position="22"/>
    </location>
</feature>
<reference evidence="2 3" key="1">
    <citation type="submission" date="2019-11" db="EMBL/GenBank/DDBJ databases">
        <title>Draft genome sequence of 12 host-associated Lactobacillus reuteri rodent strains.</title>
        <authorList>
            <person name="Zhang S."/>
            <person name="Ozcam M."/>
            <person name="Van Pijkeren J.P."/>
        </authorList>
    </citation>
    <scope>NUCLEOTIDE SEQUENCE [LARGE SCALE GENOMIC DNA]</scope>
    <source>
        <strain evidence="2 3">Rat19</strain>
    </source>
</reference>
<dbReference type="AlphaFoldDB" id="A0A347TAJ2"/>
<sequence>MVTQAQMRATRRYAKRHPEKNRLYQYRSNARTFIKHYANLEDLNNLIQLAQDQKAKLTN</sequence>
<accession>A0A347TAJ2</accession>
<evidence type="ECO:0000313" key="3">
    <source>
        <dbReference type="Proteomes" id="UP000430985"/>
    </source>
</evidence>
<name>A0A347TAJ2_LIMRT</name>
<dbReference type="Proteomes" id="UP000430985">
    <property type="component" value="Unassembled WGS sequence"/>
</dbReference>
<organism evidence="2 3">
    <name type="scientific">Limosilactobacillus reuteri</name>
    <name type="common">Lactobacillus reuteri</name>
    <dbReference type="NCBI Taxonomy" id="1598"/>
    <lineage>
        <taxon>Bacteria</taxon>
        <taxon>Bacillati</taxon>
        <taxon>Bacillota</taxon>
        <taxon>Bacilli</taxon>
        <taxon>Lactobacillales</taxon>
        <taxon>Lactobacillaceae</taxon>
        <taxon>Limosilactobacillus</taxon>
    </lineage>
</organism>